<protein>
    <submittedName>
        <fullName evidence="2">Polycomb protein SCMH1</fullName>
    </submittedName>
</protein>
<dbReference type="AlphaFoldDB" id="A0AA41MKE1"/>
<dbReference type="GO" id="GO:0042393">
    <property type="term" value="F:histone binding"/>
    <property type="evidence" value="ECO:0007669"/>
    <property type="project" value="TreeGrafter"/>
</dbReference>
<dbReference type="GO" id="GO:0045892">
    <property type="term" value="P:negative regulation of DNA-templated transcription"/>
    <property type="evidence" value="ECO:0007669"/>
    <property type="project" value="TreeGrafter"/>
</dbReference>
<dbReference type="SUPFAM" id="SSF63748">
    <property type="entry name" value="Tudor/PWWP/MBT"/>
    <property type="match status" value="1"/>
</dbReference>
<proteinExistence type="predicted"/>
<keyword evidence="1" id="KW-0677">Repeat</keyword>
<dbReference type="Pfam" id="PF02820">
    <property type="entry name" value="MBT"/>
    <property type="match status" value="1"/>
</dbReference>
<dbReference type="PANTHER" id="PTHR12247:SF68">
    <property type="entry name" value="POLYCOMB PROTEIN SCMH1"/>
    <property type="match status" value="1"/>
</dbReference>
<reference evidence="2" key="1">
    <citation type="submission" date="2020-03" db="EMBL/GenBank/DDBJ databases">
        <title>Studies in the Genomics of Life Span.</title>
        <authorList>
            <person name="Glass D."/>
        </authorList>
    </citation>
    <scope>NUCLEOTIDE SEQUENCE</scope>
    <source>
        <strain evidence="2">SUZIE</strain>
        <tissue evidence="2">Muscle</tissue>
    </source>
</reference>
<evidence type="ECO:0000313" key="2">
    <source>
        <dbReference type="EMBL" id="MBZ3873619.1"/>
    </source>
</evidence>
<dbReference type="SMART" id="SM00561">
    <property type="entry name" value="MBT"/>
    <property type="match status" value="1"/>
</dbReference>
<evidence type="ECO:0000313" key="3">
    <source>
        <dbReference type="Proteomes" id="UP001166674"/>
    </source>
</evidence>
<sequence>MLSPSACPLLLAILHISKQRFKISLKLETRDPRNTCITAIAGLIGACLHLCLDGSDSKNDFWWPLDSAEILPAVNCEKNGVCCSLLWIVVECLLLPSPSHKLFKMGMKPAGSTGSTGRKYSHFRKLK</sequence>
<organism evidence="2 3">
    <name type="scientific">Sciurus carolinensis</name>
    <name type="common">Eastern gray squirrel</name>
    <dbReference type="NCBI Taxonomy" id="30640"/>
    <lineage>
        <taxon>Eukaryota</taxon>
        <taxon>Metazoa</taxon>
        <taxon>Chordata</taxon>
        <taxon>Craniata</taxon>
        <taxon>Vertebrata</taxon>
        <taxon>Euteleostomi</taxon>
        <taxon>Mammalia</taxon>
        <taxon>Eutheria</taxon>
        <taxon>Euarchontoglires</taxon>
        <taxon>Glires</taxon>
        <taxon>Rodentia</taxon>
        <taxon>Sciuromorpha</taxon>
        <taxon>Sciuridae</taxon>
        <taxon>Sciurinae</taxon>
        <taxon>Sciurini</taxon>
        <taxon>Sciurus</taxon>
    </lineage>
</organism>
<evidence type="ECO:0000256" key="1">
    <source>
        <dbReference type="ARBA" id="ARBA00022737"/>
    </source>
</evidence>
<dbReference type="Proteomes" id="UP001166674">
    <property type="component" value="Unassembled WGS sequence"/>
</dbReference>
<dbReference type="GO" id="GO:0003682">
    <property type="term" value="F:chromatin binding"/>
    <property type="evidence" value="ECO:0007669"/>
    <property type="project" value="TreeGrafter"/>
</dbReference>
<dbReference type="EMBL" id="JAATJV010209121">
    <property type="protein sequence ID" value="MBZ3873619.1"/>
    <property type="molecule type" value="Genomic_DNA"/>
</dbReference>
<dbReference type="GO" id="GO:0005634">
    <property type="term" value="C:nucleus"/>
    <property type="evidence" value="ECO:0007669"/>
    <property type="project" value="InterPro"/>
</dbReference>
<keyword evidence="3" id="KW-1185">Reference proteome</keyword>
<dbReference type="InterPro" id="IPR004092">
    <property type="entry name" value="Mbt"/>
</dbReference>
<dbReference type="Gene3D" id="2.30.30.140">
    <property type="match status" value="1"/>
</dbReference>
<dbReference type="PANTHER" id="PTHR12247">
    <property type="entry name" value="POLYCOMB GROUP PROTEIN"/>
    <property type="match status" value="1"/>
</dbReference>
<accession>A0AA41MKE1</accession>
<gene>
    <name evidence="2" type="ORF">SUZIE_123845</name>
</gene>
<name>A0AA41MKE1_SCICA</name>
<comment type="caution">
    <text evidence="2">The sequence shown here is derived from an EMBL/GenBank/DDBJ whole genome shotgun (WGS) entry which is preliminary data.</text>
</comment>
<dbReference type="InterPro" id="IPR050548">
    <property type="entry name" value="PcG_chromatin_remod_factors"/>
</dbReference>